<proteinExistence type="predicted"/>
<dbReference type="Proteomes" id="UP000805193">
    <property type="component" value="Unassembled WGS sequence"/>
</dbReference>
<protein>
    <submittedName>
        <fullName evidence="1">Uncharacterized protein</fullName>
    </submittedName>
</protein>
<sequence>MVKKDCVEYFLGRIGKLESQIRNNEHLTALHNNVSLLKSLHESAVSVETDVRWTLSELSLMLSELRVSAGDTEEGTVQLDYDLVQARIKSANSSKCCCECHRQGAADSLTSVEAQKEDAAFQRRWSGEETTAGCAEDWMPPEGSDVTVADLVKKAAEEAVANTDYVYSEEYKMYYSVSTGYYYDPATQLLYEPTSGKYYRYDASTGNYHLHSQVKPTKKKARAERKERRKRKKRNGSSASEGSREEGELQGTSEEDSSESSAESVDPSDPPDPAKELPPCIRFVVKASEQLREHRLLLVSFPGATVGRRSGHGLHLPDDGVDKDHAELRFCEDRGGYLVKDLKSKSGTKLNGVMLEPAEESPLGHLDILEVGPVQLEAHIHPGSHTCGHCEPGLLSPVALPQPPAADTDTGRAGSSEAQRRAVLKRLKKKYALKGAEYQVRKAVSAGYQDRADTRRKVVGSSFPHERDVEPASANRPLSQDNVGFRMLHKMGWKEGSGLGKGEQGTTEPVPVEQRASRSGLGSSSPGKENPKAQIWKKTRERYKALQGPAEDEENGN</sequence>
<evidence type="ECO:0000313" key="2">
    <source>
        <dbReference type="Proteomes" id="UP000805193"/>
    </source>
</evidence>
<organism evidence="1 2">
    <name type="scientific">Ixodes persulcatus</name>
    <name type="common">Taiga tick</name>
    <dbReference type="NCBI Taxonomy" id="34615"/>
    <lineage>
        <taxon>Eukaryota</taxon>
        <taxon>Metazoa</taxon>
        <taxon>Ecdysozoa</taxon>
        <taxon>Arthropoda</taxon>
        <taxon>Chelicerata</taxon>
        <taxon>Arachnida</taxon>
        <taxon>Acari</taxon>
        <taxon>Parasitiformes</taxon>
        <taxon>Ixodida</taxon>
        <taxon>Ixodoidea</taxon>
        <taxon>Ixodidae</taxon>
        <taxon>Ixodinae</taxon>
        <taxon>Ixodes</taxon>
    </lineage>
</organism>
<keyword evidence="2" id="KW-1185">Reference proteome</keyword>
<reference evidence="1 2" key="1">
    <citation type="journal article" date="2020" name="Cell">
        <title>Large-Scale Comparative Analyses of Tick Genomes Elucidate Their Genetic Diversity and Vector Capacities.</title>
        <authorList>
            <consortium name="Tick Genome and Microbiome Consortium (TIGMIC)"/>
            <person name="Jia N."/>
            <person name="Wang J."/>
            <person name="Shi W."/>
            <person name="Du L."/>
            <person name="Sun Y."/>
            <person name="Zhan W."/>
            <person name="Jiang J.F."/>
            <person name="Wang Q."/>
            <person name="Zhang B."/>
            <person name="Ji P."/>
            <person name="Bell-Sakyi L."/>
            <person name="Cui X.M."/>
            <person name="Yuan T.T."/>
            <person name="Jiang B.G."/>
            <person name="Yang W.F."/>
            <person name="Lam T.T."/>
            <person name="Chang Q.C."/>
            <person name="Ding S.J."/>
            <person name="Wang X.J."/>
            <person name="Zhu J.G."/>
            <person name="Ruan X.D."/>
            <person name="Zhao L."/>
            <person name="Wei J.T."/>
            <person name="Ye R.Z."/>
            <person name="Que T.C."/>
            <person name="Du C.H."/>
            <person name="Zhou Y.H."/>
            <person name="Cheng J.X."/>
            <person name="Dai P.F."/>
            <person name="Guo W.B."/>
            <person name="Han X.H."/>
            <person name="Huang E.J."/>
            <person name="Li L.F."/>
            <person name="Wei W."/>
            <person name="Gao Y.C."/>
            <person name="Liu J.Z."/>
            <person name="Shao H.Z."/>
            <person name="Wang X."/>
            <person name="Wang C.C."/>
            <person name="Yang T.C."/>
            <person name="Huo Q.B."/>
            <person name="Li W."/>
            <person name="Chen H.Y."/>
            <person name="Chen S.E."/>
            <person name="Zhou L.G."/>
            <person name="Ni X.B."/>
            <person name="Tian J.H."/>
            <person name="Sheng Y."/>
            <person name="Liu T."/>
            <person name="Pan Y.S."/>
            <person name="Xia L.Y."/>
            <person name="Li J."/>
            <person name="Zhao F."/>
            <person name="Cao W.C."/>
        </authorList>
    </citation>
    <scope>NUCLEOTIDE SEQUENCE [LARGE SCALE GENOMIC DNA]</scope>
    <source>
        <strain evidence="1">Iper-2018</strain>
    </source>
</reference>
<gene>
    <name evidence="1" type="ORF">HPB47_023826</name>
</gene>
<comment type="caution">
    <text evidence="1">The sequence shown here is derived from an EMBL/GenBank/DDBJ whole genome shotgun (WGS) entry which is preliminary data.</text>
</comment>
<evidence type="ECO:0000313" key="1">
    <source>
        <dbReference type="EMBL" id="KAG0429239.1"/>
    </source>
</evidence>
<name>A0AC60Q895_IXOPE</name>
<accession>A0AC60Q895</accession>
<dbReference type="EMBL" id="JABSTQ010009429">
    <property type="protein sequence ID" value="KAG0429239.1"/>
    <property type="molecule type" value="Genomic_DNA"/>
</dbReference>